<accession>A0A2T7A9P6</accession>
<comment type="caution">
    <text evidence="2">The sequence shown here is derived from an EMBL/GenBank/DDBJ whole genome shotgun (WGS) entry which is preliminary data.</text>
</comment>
<protein>
    <recommendedName>
        <fullName evidence="4">Secreted protein</fullName>
    </recommendedName>
</protein>
<keyword evidence="3" id="KW-1185">Reference proteome</keyword>
<proteinExistence type="predicted"/>
<evidence type="ECO:0000256" key="1">
    <source>
        <dbReference type="SAM" id="SignalP"/>
    </source>
</evidence>
<gene>
    <name evidence="2" type="ORF">B9Z19DRAFT_13747</name>
</gene>
<name>A0A2T7A9P6_TUBBO</name>
<keyword evidence="1" id="KW-0732">Signal</keyword>
<feature type="chain" id="PRO_5015500857" description="Secreted protein" evidence="1">
    <location>
        <begin position="26"/>
        <end position="100"/>
    </location>
</feature>
<sequence length="100" mass="11425">MFLHWPSAWGMRLVLSFSQFHMGGGFLFFDSGMSFEREGKEKQIRKKIVPPLCSSNYPFLPQTRRAQGSRKIWQFSEFRTKSPSLSMGQTMGAGLNGFVP</sequence>
<evidence type="ECO:0008006" key="4">
    <source>
        <dbReference type="Google" id="ProtNLM"/>
    </source>
</evidence>
<evidence type="ECO:0000313" key="3">
    <source>
        <dbReference type="Proteomes" id="UP000244722"/>
    </source>
</evidence>
<dbReference type="Proteomes" id="UP000244722">
    <property type="component" value="Unassembled WGS sequence"/>
</dbReference>
<dbReference type="EMBL" id="NESQ01000001">
    <property type="protein sequence ID" value="PUU84457.1"/>
    <property type="molecule type" value="Genomic_DNA"/>
</dbReference>
<reference evidence="2 3" key="1">
    <citation type="submission" date="2017-04" db="EMBL/GenBank/DDBJ databases">
        <title>Draft genome sequence of Tuber borchii Vittad., a whitish edible truffle.</title>
        <authorList>
            <consortium name="DOE Joint Genome Institute"/>
            <person name="Murat C."/>
            <person name="Kuo A."/>
            <person name="Barry K.W."/>
            <person name="Clum A."/>
            <person name="Dockter R.B."/>
            <person name="Fauchery L."/>
            <person name="Iotti M."/>
            <person name="Kohler A."/>
            <person name="Labutti K."/>
            <person name="Lindquist E.A."/>
            <person name="Lipzen A."/>
            <person name="Ohm R.A."/>
            <person name="Wang M."/>
            <person name="Grigoriev I.V."/>
            <person name="Zambonelli A."/>
            <person name="Martin F.M."/>
        </authorList>
    </citation>
    <scope>NUCLEOTIDE SEQUENCE [LARGE SCALE GENOMIC DNA]</scope>
    <source>
        <strain evidence="2 3">Tbo3840</strain>
    </source>
</reference>
<evidence type="ECO:0000313" key="2">
    <source>
        <dbReference type="EMBL" id="PUU84457.1"/>
    </source>
</evidence>
<organism evidence="2 3">
    <name type="scientific">Tuber borchii</name>
    <name type="common">White truffle</name>
    <dbReference type="NCBI Taxonomy" id="42251"/>
    <lineage>
        <taxon>Eukaryota</taxon>
        <taxon>Fungi</taxon>
        <taxon>Dikarya</taxon>
        <taxon>Ascomycota</taxon>
        <taxon>Pezizomycotina</taxon>
        <taxon>Pezizomycetes</taxon>
        <taxon>Pezizales</taxon>
        <taxon>Tuberaceae</taxon>
        <taxon>Tuber</taxon>
    </lineage>
</organism>
<dbReference type="AlphaFoldDB" id="A0A2T7A9P6"/>
<feature type="signal peptide" evidence="1">
    <location>
        <begin position="1"/>
        <end position="25"/>
    </location>
</feature>